<dbReference type="RefSeq" id="WP_279248852.1">
    <property type="nucleotide sequence ID" value="NZ_SHNO01000001.1"/>
</dbReference>
<feature type="transmembrane region" description="Helical" evidence="1">
    <location>
        <begin position="195"/>
        <end position="215"/>
    </location>
</feature>
<keyword evidence="1" id="KW-1133">Transmembrane helix</keyword>
<organism evidence="3 4">
    <name type="scientific">Candidatus Marimicrobium litorale</name>
    <dbReference type="NCBI Taxonomy" id="2518991"/>
    <lineage>
        <taxon>Bacteria</taxon>
        <taxon>Pseudomonadati</taxon>
        <taxon>Pseudomonadota</taxon>
        <taxon>Gammaproteobacteria</taxon>
        <taxon>Cellvibrionales</taxon>
        <taxon>Halieaceae</taxon>
        <taxon>Marimicrobium</taxon>
    </lineage>
</organism>
<dbReference type="PANTHER" id="PTHR12879">
    <property type="entry name" value="SPHINGOLIPID DELTA 4 DESATURASE/C-4 HYDROXYLASE PROTEIN DES2"/>
    <property type="match status" value="1"/>
</dbReference>
<dbReference type="PANTHER" id="PTHR12879:SF8">
    <property type="entry name" value="SPHINGOLIPID DELTA(4)-DESATURASE DES1"/>
    <property type="match status" value="1"/>
</dbReference>
<feature type="transmembrane region" description="Helical" evidence="1">
    <location>
        <begin position="170"/>
        <end position="189"/>
    </location>
</feature>
<feature type="transmembrane region" description="Helical" evidence="1">
    <location>
        <begin position="25"/>
        <end position="44"/>
    </location>
</feature>
<dbReference type="Pfam" id="PF00487">
    <property type="entry name" value="FA_desaturase"/>
    <property type="match status" value="1"/>
</dbReference>
<keyword evidence="4" id="KW-1185">Reference proteome</keyword>
<name>A0ABT3T4B8_9GAMM</name>
<accession>A0ABT3T4B8</accession>
<evidence type="ECO:0000313" key="4">
    <source>
        <dbReference type="Proteomes" id="UP001143304"/>
    </source>
</evidence>
<proteinExistence type="predicted"/>
<keyword evidence="1" id="KW-0472">Membrane</keyword>
<evidence type="ECO:0000313" key="3">
    <source>
        <dbReference type="EMBL" id="MCX2977123.1"/>
    </source>
</evidence>
<protein>
    <recommendedName>
        <fullName evidence="2">Fatty acid desaturase domain-containing protein</fullName>
    </recommendedName>
</protein>
<keyword evidence="1" id="KW-0812">Transmembrane</keyword>
<comment type="caution">
    <text evidence="3">The sequence shown here is derived from an EMBL/GenBank/DDBJ whole genome shotgun (WGS) entry which is preliminary data.</text>
</comment>
<feature type="transmembrane region" description="Helical" evidence="1">
    <location>
        <begin position="90"/>
        <end position="108"/>
    </location>
</feature>
<evidence type="ECO:0000259" key="2">
    <source>
        <dbReference type="Pfam" id="PF00487"/>
    </source>
</evidence>
<gene>
    <name evidence="3" type="ORF">EYC82_07115</name>
</gene>
<feature type="transmembrane region" description="Helical" evidence="1">
    <location>
        <begin position="51"/>
        <end position="70"/>
    </location>
</feature>
<reference evidence="3" key="1">
    <citation type="submission" date="2019-02" db="EMBL/GenBank/DDBJ databases">
        <authorList>
            <person name="Li S.-H."/>
        </authorList>
    </citation>
    <scope>NUCLEOTIDE SEQUENCE</scope>
    <source>
        <strain evidence="3">IMCC11814</strain>
    </source>
</reference>
<dbReference type="InterPro" id="IPR005804">
    <property type="entry name" value="FA_desaturase_dom"/>
</dbReference>
<dbReference type="EMBL" id="SHNO01000001">
    <property type="protein sequence ID" value="MCX2977123.1"/>
    <property type="molecule type" value="Genomic_DNA"/>
</dbReference>
<feature type="domain" description="Fatty acid desaturase" evidence="2">
    <location>
        <begin position="55"/>
        <end position="274"/>
    </location>
</feature>
<sequence>MDRESVLTYQGDDLKHFEALNQRPVMAWPTVMLLVAAFLIFSVSTLAYVQGVLPLFWAILFNTIAVYLSFTPAHDASHNAVSSNRQLNEWLGRIATALLSPVPFFRMFRYIHMQHHRFTNDEARDPDIYVSTGTRWLLPLKWVTLDMSYFRYYFKPSVFMKRPKSERRELFLAVLFGLAIFTAVTFAGWLNYYLLLFFIPTRITVFFLALTFDFLPHYPHQAQSKDDPFRCTSNRVGMEWLLTPVLLYQNYHLVHHLYPTVPFYRYISVWRSRQRYHESQNSAVTDIFSLGPKKQVW</sequence>
<evidence type="ECO:0000256" key="1">
    <source>
        <dbReference type="SAM" id="Phobius"/>
    </source>
</evidence>
<dbReference type="Proteomes" id="UP001143304">
    <property type="component" value="Unassembled WGS sequence"/>
</dbReference>